<feature type="non-terminal residue" evidence="1">
    <location>
        <position position="1"/>
    </location>
</feature>
<name>A0ACA9M1Y8_9GLOM</name>
<gene>
    <name evidence="1" type="ORF">RPERSI_LOCUS4405</name>
</gene>
<keyword evidence="2" id="KW-1185">Reference proteome</keyword>
<sequence length="106" mass="12081">RGSYWALDFSAVETEPCHNKRSLKQYYLLAQGLEGNASISQQTMSYTSASISNIAAYDTNSHVHVDEHNATAFSEYSMHQIYYLQISIYLTDINTAARLVKRLRIK</sequence>
<protein>
    <submittedName>
        <fullName evidence="1">1790_t:CDS:1</fullName>
    </submittedName>
</protein>
<organism evidence="1 2">
    <name type="scientific">Racocetra persica</name>
    <dbReference type="NCBI Taxonomy" id="160502"/>
    <lineage>
        <taxon>Eukaryota</taxon>
        <taxon>Fungi</taxon>
        <taxon>Fungi incertae sedis</taxon>
        <taxon>Mucoromycota</taxon>
        <taxon>Glomeromycotina</taxon>
        <taxon>Glomeromycetes</taxon>
        <taxon>Diversisporales</taxon>
        <taxon>Gigasporaceae</taxon>
        <taxon>Racocetra</taxon>
    </lineage>
</organism>
<evidence type="ECO:0000313" key="1">
    <source>
        <dbReference type="EMBL" id="CAG8562037.1"/>
    </source>
</evidence>
<reference evidence="1" key="1">
    <citation type="submission" date="2021-06" db="EMBL/GenBank/DDBJ databases">
        <authorList>
            <person name="Kallberg Y."/>
            <person name="Tangrot J."/>
            <person name="Rosling A."/>
        </authorList>
    </citation>
    <scope>NUCLEOTIDE SEQUENCE</scope>
    <source>
        <strain evidence="1">MA461A</strain>
    </source>
</reference>
<evidence type="ECO:0000313" key="2">
    <source>
        <dbReference type="Proteomes" id="UP000789920"/>
    </source>
</evidence>
<proteinExistence type="predicted"/>
<dbReference type="Proteomes" id="UP000789920">
    <property type="component" value="Unassembled WGS sequence"/>
</dbReference>
<accession>A0ACA9M1Y8</accession>
<dbReference type="EMBL" id="CAJVQC010006045">
    <property type="protein sequence ID" value="CAG8562037.1"/>
    <property type="molecule type" value="Genomic_DNA"/>
</dbReference>
<comment type="caution">
    <text evidence="1">The sequence shown here is derived from an EMBL/GenBank/DDBJ whole genome shotgun (WGS) entry which is preliminary data.</text>
</comment>